<feature type="zinc finger region" description="C3H1-type" evidence="1">
    <location>
        <begin position="498"/>
        <end position="524"/>
    </location>
</feature>
<feature type="domain" description="C3H1-type" evidence="3">
    <location>
        <begin position="498"/>
        <end position="524"/>
    </location>
</feature>
<dbReference type="AlphaFoldDB" id="A0AAW2EXN3"/>
<dbReference type="PANTHER" id="PTHR46156">
    <property type="entry name" value="CCCH ZINGC FINGER"/>
    <property type="match status" value="1"/>
</dbReference>
<feature type="domain" description="C3H1-type" evidence="3">
    <location>
        <begin position="553"/>
        <end position="575"/>
    </location>
</feature>
<sequence length="685" mass="78266">MGVPPSASTEINILNEIHYLRSQIEQYKKKTQIILQSRDKVNCMNRKFKFVRPKVQSNLKSLVCCTLSPKMLPETSTKSVKPRLLATNVYVNPNFKPQKPTVHINPKIQAKSLIHINPKMMQDISNSNKNIKSNTNVISVNATKINDNREQINVKRSIYVNPTLLKKLSSCKEKLTNSKEQILKSSKEPILKSSKEPILKSSKESILKSSKEPITTERPVCSRLKFVKNIDNRKISPKKISNSNIVLLSRRKLVRVSTAKNVLKPSPSKYAELKYKKFETASQKNMKMKLLIGNTSQSTNLTLNLSKSNIKSNNKSKVTKYKIDRTALHVSKVKKTNLSETKIIHDSKKLVTIGGIVYRASKNKLVRRNSILKRKRSVNGKNDKLSSSNKKQRVGKETSNCIDTSINNKTRLSFNISKSTYKNSISNKAKQRSIRILRNKMHKNNQPCLIYQRFGSCPNYENGKCPKRHDKKQVSLCKNFLQGKCFLTKCSLSHDVGPEKMPTCKYFLDGCCTRDACPYLHVKMSSNTSICIDFLQGYCAKGNKCQRRHEYLCPEFNKSGNCSKGESCPYPHKSHFSNSEKSAKYLSKPHDTQKYHVTLTAEENSEISNPEGRLRYYEITDSFSEKLEKKKESLINNSTEQIQANENEQNKAIIKENKNKLETTIYDHDNVKRKVSISSYIPINH</sequence>
<protein>
    <recommendedName>
        <fullName evidence="3">C3H1-type domain-containing protein</fullName>
    </recommendedName>
</protein>
<reference evidence="4 5" key="1">
    <citation type="submission" date="2023-03" db="EMBL/GenBank/DDBJ databases">
        <title>High recombination rates correlate with genetic variation in Cardiocondyla obscurior ants.</title>
        <authorList>
            <person name="Errbii M."/>
        </authorList>
    </citation>
    <scope>NUCLEOTIDE SEQUENCE [LARGE SCALE GENOMIC DNA]</scope>
    <source>
        <strain evidence="4">Alpha-2009</strain>
        <tissue evidence="4">Whole body</tissue>
    </source>
</reference>
<feature type="domain" description="C3H1-type" evidence="3">
    <location>
        <begin position="471"/>
        <end position="497"/>
    </location>
</feature>
<accession>A0AAW2EXN3</accession>
<dbReference type="Gene3D" id="4.10.1000.10">
    <property type="entry name" value="Zinc finger, CCCH-type"/>
    <property type="match status" value="2"/>
</dbReference>
<dbReference type="InterPro" id="IPR000571">
    <property type="entry name" value="Znf_CCCH"/>
</dbReference>
<keyword evidence="5" id="KW-1185">Reference proteome</keyword>
<evidence type="ECO:0000256" key="1">
    <source>
        <dbReference type="PROSITE-ProRule" id="PRU00723"/>
    </source>
</evidence>
<dbReference type="GO" id="GO:0008270">
    <property type="term" value="F:zinc ion binding"/>
    <property type="evidence" value="ECO:0007669"/>
    <property type="project" value="UniProtKB-KW"/>
</dbReference>
<feature type="zinc finger region" description="C3H1-type" evidence="1">
    <location>
        <begin position="471"/>
        <end position="497"/>
    </location>
</feature>
<keyword evidence="1" id="KW-0479">Metal-binding</keyword>
<evidence type="ECO:0000256" key="2">
    <source>
        <dbReference type="SAM" id="MobiDB-lite"/>
    </source>
</evidence>
<dbReference type="PROSITE" id="PS50103">
    <property type="entry name" value="ZF_C3H1"/>
    <property type="match status" value="4"/>
</dbReference>
<proteinExistence type="predicted"/>
<feature type="zinc finger region" description="C3H1-type" evidence="1">
    <location>
        <begin position="525"/>
        <end position="552"/>
    </location>
</feature>
<feature type="region of interest" description="Disordered" evidence="2">
    <location>
        <begin position="376"/>
        <end position="398"/>
    </location>
</feature>
<keyword evidence="1" id="KW-0862">Zinc</keyword>
<comment type="caution">
    <text evidence="4">The sequence shown here is derived from an EMBL/GenBank/DDBJ whole genome shotgun (WGS) entry which is preliminary data.</text>
</comment>
<gene>
    <name evidence="4" type="ORF">PUN28_015321</name>
</gene>
<dbReference type="EMBL" id="JADYXP020000017">
    <property type="protein sequence ID" value="KAL0106687.1"/>
    <property type="molecule type" value="Genomic_DNA"/>
</dbReference>
<evidence type="ECO:0000313" key="5">
    <source>
        <dbReference type="Proteomes" id="UP001430953"/>
    </source>
</evidence>
<dbReference type="PANTHER" id="PTHR46156:SF1">
    <property type="entry name" value="ZINC FINGER CCCH DOMAIN-CONTAINING PROTEIN 3"/>
    <property type="match status" value="1"/>
</dbReference>
<keyword evidence="1" id="KW-0863">Zinc-finger</keyword>
<dbReference type="SMART" id="SM00356">
    <property type="entry name" value="ZnF_C3H1"/>
    <property type="match status" value="5"/>
</dbReference>
<dbReference type="Proteomes" id="UP001430953">
    <property type="component" value="Unassembled WGS sequence"/>
</dbReference>
<feature type="zinc finger region" description="C3H1-type" evidence="1">
    <location>
        <begin position="553"/>
        <end position="575"/>
    </location>
</feature>
<dbReference type="GO" id="GO:0005634">
    <property type="term" value="C:nucleus"/>
    <property type="evidence" value="ECO:0007669"/>
    <property type="project" value="TreeGrafter"/>
</dbReference>
<evidence type="ECO:0000313" key="4">
    <source>
        <dbReference type="EMBL" id="KAL0106687.1"/>
    </source>
</evidence>
<evidence type="ECO:0000259" key="3">
    <source>
        <dbReference type="PROSITE" id="PS50103"/>
    </source>
</evidence>
<name>A0AAW2EXN3_9HYME</name>
<organism evidence="4 5">
    <name type="scientific">Cardiocondyla obscurior</name>
    <dbReference type="NCBI Taxonomy" id="286306"/>
    <lineage>
        <taxon>Eukaryota</taxon>
        <taxon>Metazoa</taxon>
        <taxon>Ecdysozoa</taxon>
        <taxon>Arthropoda</taxon>
        <taxon>Hexapoda</taxon>
        <taxon>Insecta</taxon>
        <taxon>Pterygota</taxon>
        <taxon>Neoptera</taxon>
        <taxon>Endopterygota</taxon>
        <taxon>Hymenoptera</taxon>
        <taxon>Apocrita</taxon>
        <taxon>Aculeata</taxon>
        <taxon>Formicoidea</taxon>
        <taxon>Formicidae</taxon>
        <taxon>Myrmicinae</taxon>
        <taxon>Cardiocondyla</taxon>
    </lineage>
</organism>
<feature type="domain" description="C3H1-type" evidence="3">
    <location>
        <begin position="525"/>
        <end position="552"/>
    </location>
</feature>